<feature type="region of interest" description="Disordered" evidence="3">
    <location>
        <begin position="162"/>
        <end position="197"/>
    </location>
</feature>
<feature type="domain" description="C2H2-type" evidence="4">
    <location>
        <begin position="200"/>
        <end position="227"/>
    </location>
</feature>
<evidence type="ECO:0000256" key="3">
    <source>
        <dbReference type="SAM" id="MobiDB-lite"/>
    </source>
</evidence>
<keyword evidence="1" id="KW-0863">Zinc-finger</keyword>
<name>A0A834X602_9FABA</name>
<accession>A0A834X602</accession>
<feature type="coiled-coil region" evidence="2">
    <location>
        <begin position="356"/>
        <end position="428"/>
    </location>
</feature>
<dbReference type="PROSITE" id="PS50157">
    <property type="entry name" value="ZINC_FINGER_C2H2_2"/>
    <property type="match status" value="2"/>
</dbReference>
<gene>
    <name evidence="5" type="ORF">G2W53_006992</name>
</gene>
<evidence type="ECO:0000256" key="2">
    <source>
        <dbReference type="SAM" id="Coils"/>
    </source>
</evidence>
<feature type="coiled-coil region" evidence="2">
    <location>
        <begin position="604"/>
        <end position="656"/>
    </location>
</feature>
<dbReference type="SMART" id="SM00355">
    <property type="entry name" value="ZnF_C2H2"/>
    <property type="match status" value="3"/>
</dbReference>
<dbReference type="SUPFAM" id="SSF57667">
    <property type="entry name" value="beta-beta-alpha zinc fingers"/>
    <property type="match status" value="1"/>
</dbReference>
<reference evidence="5" key="1">
    <citation type="submission" date="2020-09" db="EMBL/GenBank/DDBJ databases">
        <title>Genome-Enabled Discovery of Anthraquinone Biosynthesis in Senna tora.</title>
        <authorList>
            <person name="Kang S.-H."/>
            <person name="Pandey R.P."/>
            <person name="Lee C.-M."/>
            <person name="Sim J.-S."/>
            <person name="Jeong J.-T."/>
            <person name="Choi B.-S."/>
            <person name="Jung M."/>
            <person name="Ginzburg D."/>
            <person name="Zhao K."/>
            <person name="Won S.Y."/>
            <person name="Oh T.-J."/>
            <person name="Yu Y."/>
            <person name="Kim N.-H."/>
            <person name="Lee O.R."/>
            <person name="Lee T.-H."/>
            <person name="Bashyal P."/>
            <person name="Kim T.-S."/>
            <person name="Lee W.-H."/>
            <person name="Kawkins C."/>
            <person name="Kim C.-K."/>
            <person name="Kim J.S."/>
            <person name="Ahn B.O."/>
            <person name="Rhee S.Y."/>
            <person name="Sohng J.K."/>
        </authorList>
    </citation>
    <scope>NUCLEOTIDE SEQUENCE</scope>
    <source>
        <tissue evidence="5">Leaf</tissue>
    </source>
</reference>
<organism evidence="5 6">
    <name type="scientific">Senna tora</name>
    <dbReference type="NCBI Taxonomy" id="362788"/>
    <lineage>
        <taxon>Eukaryota</taxon>
        <taxon>Viridiplantae</taxon>
        <taxon>Streptophyta</taxon>
        <taxon>Embryophyta</taxon>
        <taxon>Tracheophyta</taxon>
        <taxon>Spermatophyta</taxon>
        <taxon>Magnoliopsida</taxon>
        <taxon>eudicotyledons</taxon>
        <taxon>Gunneridae</taxon>
        <taxon>Pentapetalae</taxon>
        <taxon>rosids</taxon>
        <taxon>fabids</taxon>
        <taxon>Fabales</taxon>
        <taxon>Fabaceae</taxon>
        <taxon>Caesalpinioideae</taxon>
        <taxon>Cassia clade</taxon>
        <taxon>Senna</taxon>
    </lineage>
</organism>
<comment type="caution">
    <text evidence="5">The sequence shown here is derived from an EMBL/GenBank/DDBJ whole genome shotgun (WGS) entry which is preliminary data.</text>
</comment>
<dbReference type="PROSITE" id="PS50007">
    <property type="entry name" value="PIPLC_X_DOMAIN"/>
    <property type="match status" value="1"/>
</dbReference>
<dbReference type="PANTHER" id="PTHR36390">
    <property type="entry name" value="MYOSIN HEAVY CHAIN-LIKE PROTEIN"/>
    <property type="match status" value="1"/>
</dbReference>
<dbReference type="EMBL" id="JAAIUW010000003">
    <property type="protein sequence ID" value="KAF7838510.1"/>
    <property type="molecule type" value="Genomic_DNA"/>
</dbReference>
<feature type="domain" description="C2H2-type" evidence="4">
    <location>
        <begin position="10"/>
        <end position="37"/>
    </location>
</feature>
<dbReference type="GO" id="GO:0008270">
    <property type="term" value="F:zinc ion binding"/>
    <property type="evidence" value="ECO:0007669"/>
    <property type="project" value="UniProtKB-KW"/>
</dbReference>
<proteinExistence type="predicted"/>
<dbReference type="PROSITE" id="PS00028">
    <property type="entry name" value="ZINC_FINGER_C2H2_1"/>
    <property type="match status" value="2"/>
</dbReference>
<keyword evidence="1" id="KW-0862">Zinc</keyword>
<dbReference type="InterPro" id="IPR013087">
    <property type="entry name" value="Znf_C2H2_type"/>
</dbReference>
<feature type="coiled-coil region" evidence="2">
    <location>
        <begin position="485"/>
        <end position="537"/>
    </location>
</feature>
<evidence type="ECO:0000313" key="5">
    <source>
        <dbReference type="EMBL" id="KAF7838510.1"/>
    </source>
</evidence>
<feature type="compositionally biased region" description="Acidic residues" evidence="3">
    <location>
        <begin position="180"/>
        <end position="189"/>
    </location>
</feature>
<dbReference type="PANTHER" id="PTHR36390:SF1">
    <property type="entry name" value="MYOSIN HEAVY CHAIN-LIKE PROTEIN"/>
    <property type="match status" value="1"/>
</dbReference>
<evidence type="ECO:0000256" key="1">
    <source>
        <dbReference type="PROSITE-ProRule" id="PRU00042"/>
    </source>
</evidence>
<protein>
    <submittedName>
        <fullName evidence="5">BICD family-like cargo adapter 1 isoform X1</fullName>
    </submittedName>
</protein>
<dbReference type="InterPro" id="IPR036236">
    <property type="entry name" value="Znf_C2H2_sf"/>
</dbReference>
<keyword evidence="6" id="KW-1185">Reference proteome</keyword>
<dbReference type="AlphaFoldDB" id="A0A834X602"/>
<evidence type="ECO:0000259" key="4">
    <source>
        <dbReference type="PROSITE" id="PS50157"/>
    </source>
</evidence>
<keyword evidence="2" id="KW-0175">Coiled coil</keyword>
<evidence type="ECO:0000313" key="6">
    <source>
        <dbReference type="Proteomes" id="UP000634136"/>
    </source>
</evidence>
<keyword evidence="1" id="KW-0479">Metal-binding</keyword>
<dbReference type="Proteomes" id="UP000634136">
    <property type="component" value="Unassembled WGS sequence"/>
</dbReference>
<dbReference type="OrthoDB" id="2020741at2759"/>
<dbReference type="Pfam" id="PF13912">
    <property type="entry name" value="zf-C2H2_6"/>
    <property type="match status" value="3"/>
</dbReference>
<sequence>MEEEDHKPKHVCRLCSKRFLCGRSLGGHMRSHIAYTSQPKLSATNLSTATINGYGLRQKRKKTWRIANPSDDTHCGNKGFVSCKALFGHMKSHSHKQGASNFNNNNIFQEQDSSWTTSSSSSSSEQEEVAMSLMMLSRDMSPWGFHQMGSDKTAKRSKLWGSHHIPRSGFMMNKAKKLDSDEEEDDNDNEKESKKRKGHHECPICLKVFASGQALGGHKRTHLGVSHRRKDQGGVLIEEAVREFNIDLNLPAVIEEDSNNNGSHCESYRSSSSSPWWVLGGTHKKEILVLFNLFTQMSNRTRSRSDTSFNVEELLKIGARCIELRKEKNRLKISHSRSFEQLQMLELHEKSLSEFHTEDKRHIERLEKELLNYSQEIDYLQDLLNAKDKEVINLKECVYSLKLNLEEMESLQEEVFRLREELQISNSEKFILMQQLETKEMELDKLAFSTEKLEESISSITLESQCEVESMKLDMMALEQSFFEAKKIQDETVEENTRMNKLIEELQVAFQEAQKVISSLDEENRELKEKLSTANMGTQCFLQKVEDWLENNDRSQLNCQSSLSEQKSSSIISQDTSAYGEELDLLLARLARVLENKADSKGELEKMYRQMEEYEFLVEKLKEELREEKLKAKEEAEELAQEMAELRYQITGLLEEECKRRACIEQASLQRIAELEAQRLALVKVLQFFSSELSKSEEFVSEAAKEPKWLLGGAFAIMGCND</sequence>